<sequence length="233" mass="26528">MAKPIQHNCTQYHISGVHFYNGANCIANIYFDKSFSTWGIQSHSRFNNSSRQGRFSPLQNEVFSVPADLLLNEGDKFTLTIEITDATGVKAHAFTFVYSRYSDAYASINTLDINNNNILWNTLHDHFANHVKRIVLENKGAYVAKLRVHYYNSKTKETGSKTSGSMAVGKSKFWDGITELHLPNNSYMYPEVVVVWGKNKKCDSKLYYVRQDSTRVVTYRCKGTTLKPTISEV</sequence>
<accession>A0ABM5LL95</accession>
<evidence type="ECO:0000313" key="1">
    <source>
        <dbReference type="EMBL" id="ACX76185.1"/>
    </source>
</evidence>
<keyword evidence="2" id="KW-1185">Reference proteome</keyword>
<reference evidence="1" key="1">
    <citation type="submission" date="2009-10" db="EMBL/GenBank/DDBJ databases">
        <title>Complete sequence of Fibrobacter succinogenes subsp. succinogenes S85.</title>
        <authorList>
            <consortium name="US DOE Joint Genome Institute"/>
            <person name="Lucas S."/>
            <person name="Copeland A."/>
            <person name="Lapidus A."/>
            <person name="Glavina del Rio T."/>
            <person name="Tice H."/>
            <person name="Bruce D."/>
            <person name="Goodwin L."/>
            <person name="Pitluck S."/>
            <person name="Chertkov O."/>
            <person name="Detter J.C."/>
            <person name="Han C."/>
            <person name="Tapia R."/>
            <person name="Larimer F."/>
            <person name="Land M."/>
            <person name="Hauser L."/>
            <person name="Kyrpides N."/>
            <person name="Mikhailova N."/>
            <person name="Weimer P.J."/>
            <person name="Stevenson D.M."/>
            <person name="Boyum J."/>
            <person name="Brumm P.I."/>
            <person name="Mead D."/>
        </authorList>
    </citation>
    <scope>NUCLEOTIDE SEQUENCE [LARGE SCALE GENOMIC DNA]</scope>
    <source>
        <strain evidence="1">S85</strain>
    </source>
</reference>
<name>A0ABM5LL95_FIBSS</name>
<protein>
    <submittedName>
        <fullName evidence="1">Uncharacterized protein</fullName>
    </submittedName>
</protein>
<proteinExistence type="predicted"/>
<dbReference type="EMBL" id="CP001792">
    <property type="protein sequence ID" value="ACX76185.1"/>
    <property type="molecule type" value="Genomic_DNA"/>
</dbReference>
<evidence type="ECO:0000313" key="2">
    <source>
        <dbReference type="Proteomes" id="UP000001497"/>
    </source>
</evidence>
<dbReference type="Gene3D" id="2.60.40.1430">
    <property type="entry name" value="Perfringolysin, domain 4"/>
    <property type="match status" value="1"/>
</dbReference>
<dbReference type="InterPro" id="IPR038700">
    <property type="entry name" value="Thiol_cytolys_C_sf"/>
</dbReference>
<gene>
    <name evidence="1" type="ordered locus">Fisuc_2601</name>
</gene>
<dbReference type="Proteomes" id="UP000001497">
    <property type="component" value="Chromosome"/>
</dbReference>
<organism evidence="1 2">
    <name type="scientific">Fibrobacter succinogenes (strain ATCC 19169 / S85)</name>
    <dbReference type="NCBI Taxonomy" id="59374"/>
    <lineage>
        <taxon>Bacteria</taxon>
        <taxon>Pseudomonadati</taxon>
        <taxon>Fibrobacterota</taxon>
        <taxon>Fibrobacteria</taxon>
        <taxon>Fibrobacterales</taxon>
        <taxon>Fibrobacteraceae</taxon>
        <taxon>Fibrobacter</taxon>
    </lineage>
</organism>